<feature type="transmembrane region" description="Helical" evidence="3">
    <location>
        <begin position="81"/>
        <end position="99"/>
    </location>
</feature>
<feature type="transmembrane region" description="Helical" evidence="3">
    <location>
        <begin position="49"/>
        <end position="69"/>
    </location>
</feature>
<reference evidence="4" key="1">
    <citation type="journal article" date="2019" name="Mol. Phylogenet. Evol.">
        <title>Morphological evolution and classification of the red algal order Ceramiales inferred using plastid phylogenomics.</title>
        <authorList>
            <person name="Diaz-Tapia P."/>
            <person name="Pasella M.M."/>
            <person name="Verbruggen H."/>
            <person name="Maggs C.A."/>
        </authorList>
    </citation>
    <scope>NUCLEOTIDE SEQUENCE</scope>
    <source>
        <strain evidence="4">PD2951</strain>
    </source>
</reference>
<evidence type="ECO:0000256" key="2">
    <source>
        <dbReference type="ARBA" id="ARBA00021534"/>
    </source>
</evidence>
<evidence type="ECO:0000313" key="4">
    <source>
        <dbReference type="EMBL" id="QCI08591.1"/>
    </source>
</evidence>
<dbReference type="PANTHER" id="PTHR33787:SF4">
    <property type="entry name" value="YCF20-LIKE PROTEIN"/>
    <property type="match status" value="1"/>
</dbReference>
<organism evidence="4">
    <name type="scientific">Spermothamnion repens</name>
    <dbReference type="NCBI Taxonomy" id="31383"/>
    <lineage>
        <taxon>Eukaryota</taxon>
        <taxon>Rhodophyta</taxon>
        <taxon>Florideophyceae</taxon>
        <taxon>Rhodymeniophycidae</taxon>
        <taxon>Ceramiales</taxon>
        <taxon>Ceramiaceae</taxon>
        <taxon>Spermothamnion</taxon>
    </lineage>
</organism>
<keyword evidence="3" id="KW-1133">Transmembrane helix</keyword>
<name>A0A4D6X0K6_9FLOR</name>
<dbReference type="Pfam" id="PF04483">
    <property type="entry name" value="DUF565"/>
    <property type="match status" value="1"/>
</dbReference>
<proteinExistence type="inferred from homology"/>
<feature type="transmembrane region" description="Helical" evidence="3">
    <location>
        <begin position="20"/>
        <end position="43"/>
    </location>
</feature>
<geneLocation type="plastid" evidence="4"/>
<dbReference type="InterPro" id="IPR007572">
    <property type="entry name" value="Uncharacterised_Ycf20"/>
</dbReference>
<dbReference type="AlphaFoldDB" id="A0A4D6X0K6"/>
<dbReference type="EMBL" id="MK814735">
    <property type="protein sequence ID" value="QCI08591.1"/>
    <property type="molecule type" value="Genomic_DNA"/>
</dbReference>
<evidence type="ECO:0000256" key="3">
    <source>
        <dbReference type="SAM" id="Phobius"/>
    </source>
</evidence>
<evidence type="ECO:0000256" key="1">
    <source>
        <dbReference type="ARBA" id="ARBA00009846"/>
    </source>
</evidence>
<protein>
    <recommendedName>
        <fullName evidence="2">Uncharacterized protein ycf20</fullName>
    </recommendedName>
</protein>
<sequence length="103" mass="11845">MKTKYKITALKRKIINYSFYSFSIHIISLMIGFFMSSILSTITTHTGDWGIMSASIIITCNEIISKNIYQYLYKSKKKSTYFINNIKIGIIYGLFVDAFKLGS</sequence>
<keyword evidence="3" id="KW-0472">Membrane</keyword>
<comment type="similarity">
    <text evidence="1">Belongs to the ycf20 family.</text>
</comment>
<keyword evidence="3" id="KW-0812">Transmembrane</keyword>
<reference evidence="4" key="2">
    <citation type="submission" date="2019-04" db="EMBL/GenBank/DDBJ databases">
        <authorList>
            <person name="Pasella M."/>
        </authorList>
    </citation>
    <scope>NUCLEOTIDE SEQUENCE</scope>
    <source>
        <strain evidence="4">PD2951</strain>
    </source>
</reference>
<accession>A0A4D6X0K6</accession>
<dbReference type="PANTHER" id="PTHR33787">
    <property type="match status" value="1"/>
</dbReference>
<keyword evidence="4" id="KW-0934">Plastid</keyword>
<gene>
    <name evidence="4" type="primary">ycf20</name>
</gene>